<dbReference type="Gene3D" id="1.10.260.40">
    <property type="entry name" value="lambda repressor-like DNA-binding domains"/>
    <property type="match status" value="1"/>
</dbReference>
<dbReference type="Proteomes" id="UP000308000">
    <property type="component" value="Unassembled WGS sequence"/>
</dbReference>
<dbReference type="EMBL" id="VBRC01000026">
    <property type="protein sequence ID" value="TLK20821.1"/>
    <property type="molecule type" value="Genomic_DNA"/>
</dbReference>
<dbReference type="RefSeq" id="WP_129120522.1">
    <property type="nucleotide sequence ID" value="NZ_BSUI01000030.1"/>
</dbReference>
<protein>
    <submittedName>
        <fullName evidence="2">Helix-turn-helix transcriptional regulator</fullName>
    </submittedName>
</protein>
<evidence type="ECO:0000259" key="1">
    <source>
        <dbReference type="PROSITE" id="PS50943"/>
    </source>
</evidence>
<dbReference type="PROSITE" id="PS50943">
    <property type="entry name" value="HTH_CROC1"/>
    <property type="match status" value="1"/>
</dbReference>
<dbReference type="SMART" id="SM00530">
    <property type="entry name" value="HTH_XRE"/>
    <property type="match status" value="1"/>
</dbReference>
<reference evidence="2 3" key="1">
    <citation type="submission" date="2019-04" db="EMBL/GenBank/DDBJ databases">
        <title>Deinococcus metalilatus MA1002 mutant No.5.</title>
        <authorList>
            <person name="Park W."/>
            <person name="Park C."/>
        </authorList>
    </citation>
    <scope>NUCLEOTIDE SEQUENCE [LARGE SCALE GENOMIC DNA]</scope>
    <source>
        <strain evidence="2 3">MA1002-m5</strain>
    </source>
</reference>
<evidence type="ECO:0000313" key="3">
    <source>
        <dbReference type="Proteomes" id="UP000308000"/>
    </source>
</evidence>
<organism evidence="2 3">
    <name type="scientific">Deinococcus metallilatus</name>
    <dbReference type="NCBI Taxonomy" id="1211322"/>
    <lineage>
        <taxon>Bacteria</taxon>
        <taxon>Thermotogati</taxon>
        <taxon>Deinococcota</taxon>
        <taxon>Deinococci</taxon>
        <taxon>Deinococcales</taxon>
        <taxon>Deinococcaceae</taxon>
        <taxon>Deinococcus</taxon>
    </lineage>
</organism>
<gene>
    <name evidence="2" type="ORF">FCS05_19825</name>
</gene>
<proteinExistence type="predicted"/>
<dbReference type="InterPro" id="IPR001387">
    <property type="entry name" value="Cro/C1-type_HTH"/>
</dbReference>
<evidence type="ECO:0000313" key="2">
    <source>
        <dbReference type="EMBL" id="TLK20821.1"/>
    </source>
</evidence>
<feature type="domain" description="HTH cro/C1-type" evidence="1">
    <location>
        <begin position="10"/>
        <end position="64"/>
    </location>
</feature>
<dbReference type="Pfam" id="PF01381">
    <property type="entry name" value="HTH_3"/>
    <property type="match status" value="1"/>
</dbReference>
<comment type="caution">
    <text evidence="2">The sequence shown here is derived from an EMBL/GenBank/DDBJ whole genome shotgun (WGS) entry which is preliminary data.</text>
</comment>
<dbReference type="GO" id="GO:0003677">
    <property type="term" value="F:DNA binding"/>
    <property type="evidence" value="ECO:0007669"/>
    <property type="project" value="InterPro"/>
</dbReference>
<dbReference type="SUPFAM" id="SSF47413">
    <property type="entry name" value="lambda repressor-like DNA-binding domains"/>
    <property type="match status" value="1"/>
</dbReference>
<dbReference type="InterPro" id="IPR010982">
    <property type="entry name" value="Lambda_DNA-bd_dom_sf"/>
</dbReference>
<name>A0AAJ5F3P9_9DEIO</name>
<dbReference type="CDD" id="cd00093">
    <property type="entry name" value="HTH_XRE"/>
    <property type="match status" value="1"/>
</dbReference>
<accession>A0AAJ5F3P9</accession>
<sequence>MPKKKEKKTLAEWREERGLTVQDLADALGVSRGSMGDYLHGRKEPSITRALLLAELLKVDVHQVDWQPKPQNERLVSKSAASSPS</sequence>
<dbReference type="AlphaFoldDB" id="A0AAJ5F3P9"/>